<dbReference type="SUPFAM" id="SSF143034">
    <property type="entry name" value="L35p-like"/>
    <property type="match status" value="1"/>
</dbReference>
<evidence type="ECO:0000256" key="2">
    <source>
        <dbReference type="ARBA" id="ARBA00022980"/>
    </source>
</evidence>
<organism evidence="6 7">
    <name type="scientific">Simkania negevensis</name>
    <dbReference type="NCBI Taxonomy" id="83561"/>
    <lineage>
        <taxon>Bacteria</taxon>
        <taxon>Pseudomonadati</taxon>
        <taxon>Chlamydiota</taxon>
        <taxon>Chlamydiia</taxon>
        <taxon>Parachlamydiales</taxon>
        <taxon>Simkaniaceae</taxon>
        <taxon>Simkania</taxon>
    </lineage>
</organism>
<dbReference type="EMBL" id="JAFITR010000010">
    <property type="protein sequence ID" value="MBN4066607.1"/>
    <property type="molecule type" value="Genomic_DNA"/>
</dbReference>
<dbReference type="PROSITE" id="PS00936">
    <property type="entry name" value="RIBOSOMAL_L35"/>
    <property type="match status" value="1"/>
</dbReference>
<protein>
    <recommendedName>
        <fullName evidence="4">Large ribosomal subunit protein bL35</fullName>
    </recommendedName>
</protein>
<dbReference type="InterPro" id="IPR037229">
    <property type="entry name" value="Ribosomal_bL35_sf"/>
</dbReference>
<comment type="caution">
    <text evidence="6">The sequence shown here is derived from an EMBL/GenBank/DDBJ whole genome shotgun (WGS) entry which is preliminary data.</text>
</comment>
<dbReference type="PANTHER" id="PTHR33343:SF1">
    <property type="entry name" value="LARGE RIBOSOMAL SUBUNIT PROTEIN BL35M"/>
    <property type="match status" value="1"/>
</dbReference>
<evidence type="ECO:0000256" key="4">
    <source>
        <dbReference type="HAMAP-Rule" id="MF_00514"/>
    </source>
</evidence>
<dbReference type="HAMAP" id="MF_00514">
    <property type="entry name" value="Ribosomal_bL35"/>
    <property type="match status" value="1"/>
</dbReference>
<sequence>MPKMKTRKAVQARFKLTGTGKLKRRRPGLRHILTKKSSKRKRHLRSDALVDKGQLKMYKRLMGV</sequence>
<dbReference type="Gene3D" id="4.10.410.60">
    <property type="match status" value="1"/>
</dbReference>
<comment type="similarity">
    <text evidence="1 4 5">Belongs to the bacterial ribosomal protein bL35 family.</text>
</comment>
<dbReference type="PANTHER" id="PTHR33343">
    <property type="entry name" value="54S RIBOSOMAL PROTEIN BL35M"/>
    <property type="match status" value="1"/>
</dbReference>
<evidence type="ECO:0000256" key="3">
    <source>
        <dbReference type="ARBA" id="ARBA00023274"/>
    </source>
</evidence>
<keyword evidence="7" id="KW-1185">Reference proteome</keyword>
<reference evidence="6 7" key="1">
    <citation type="submission" date="2021-02" db="EMBL/GenBank/DDBJ databases">
        <title>Activity-based single-cell genomes from oceanic crustal fluid captures similar information to metagenomic and metatranscriptomic surveys with orders of magnitude less sampling.</title>
        <authorList>
            <person name="D'Angelo T.S."/>
            <person name="Orcutt B.N."/>
        </authorList>
    </citation>
    <scope>NUCLEOTIDE SEQUENCE [LARGE SCALE GENOMIC DNA]</scope>
    <source>
        <strain evidence="6">AH-315-G07</strain>
    </source>
</reference>
<evidence type="ECO:0000256" key="5">
    <source>
        <dbReference type="RuleBase" id="RU000568"/>
    </source>
</evidence>
<dbReference type="GO" id="GO:0005840">
    <property type="term" value="C:ribosome"/>
    <property type="evidence" value="ECO:0007669"/>
    <property type="project" value="UniProtKB-KW"/>
</dbReference>
<dbReference type="InterPro" id="IPR001706">
    <property type="entry name" value="Ribosomal_bL35"/>
</dbReference>
<dbReference type="PRINTS" id="PR00064">
    <property type="entry name" value="RIBOSOMALL35"/>
</dbReference>
<dbReference type="InterPro" id="IPR018265">
    <property type="entry name" value="Ribosomal_bL35_CS"/>
</dbReference>
<keyword evidence="3 4" id="KW-0687">Ribonucleoprotein</keyword>
<evidence type="ECO:0000313" key="6">
    <source>
        <dbReference type="EMBL" id="MBN4066607.1"/>
    </source>
</evidence>
<proteinExistence type="inferred from homology"/>
<name>A0ABS3AUF4_9BACT</name>
<accession>A0ABS3AUF4</accession>
<evidence type="ECO:0000256" key="1">
    <source>
        <dbReference type="ARBA" id="ARBA00006598"/>
    </source>
</evidence>
<dbReference type="Pfam" id="PF01632">
    <property type="entry name" value="Ribosomal_L35p"/>
    <property type="match status" value="1"/>
</dbReference>
<dbReference type="InterPro" id="IPR021137">
    <property type="entry name" value="Ribosomal_bL35-like"/>
</dbReference>
<evidence type="ECO:0000313" key="7">
    <source>
        <dbReference type="Proteomes" id="UP000722121"/>
    </source>
</evidence>
<dbReference type="NCBIfam" id="TIGR00001">
    <property type="entry name" value="rpmI_bact"/>
    <property type="match status" value="1"/>
</dbReference>
<dbReference type="Proteomes" id="UP000722121">
    <property type="component" value="Unassembled WGS sequence"/>
</dbReference>
<gene>
    <name evidence="4 6" type="primary">rpmI</name>
    <name evidence="6" type="ORF">JYU14_00805</name>
</gene>
<keyword evidence="2 4" id="KW-0689">Ribosomal protein</keyword>